<evidence type="ECO:0000313" key="11">
    <source>
        <dbReference type="EMBL" id="GAA2235732.1"/>
    </source>
</evidence>
<dbReference type="Pfam" id="PF02449">
    <property type="entry name" value="Glyco_hydro_42"/>
    <property type="match status" value="1"/>
</dbReference>
<evidence type="ECO:0000256" key="6">
    <source>
        <dbReference type="PIRNR" id="PIRNR001084"/>
    </source>
</evidence>
<comment type="caution">
    <text evidence="11">The sequence shown here is derived from an EMBL/GenBank/DDBJ whole genome shotgun (WGS) entry which is preliminary data.</text>
</comment>
<feature type="domain" description="Beta-galactosidase trimerisation" evidence="9">
    <location>
        <begin position="403"/>
        <end position="604"/>
    </location>
</feature>
<reference evidence="11 12" key="1">
    <citation type="journal article" date="2019" name="Int. J. Syst. Evol. Microbiol.">
        <title>The Global Catalogue of Microorganisms (GCM) 10K type strain sequencing project: providing services to taxonomists for standard genome sequencing and annotation.</title>
        <authorList>
            <consortium name="The Broad Institute Genomics Platform"/>
            <consortium name="The Broad Institute Genome Sequencing Center for Infectious Disease"/>
            <person name="Wu L."/>
            <person name="Ma J."/>
        </authorList>
    </citation>
    <scope>NUCLEOTIDE SEQUENCE [LARGE SCALE GENOMIC DNA]</scope>
    <source>
        <strain evidence="11 12">JCM 16117</strain>
    </source>
</reference>
<accession>A0ABN3DLV3</accession>
<evidence type="ECO:0000256" key="2">
    <source>
        <dbReference type="ARBA" id="ARBA00005940"/>
    </source>
</evidence>
<dbReference type="Pfam" id="PF08532">
    <property type="entry name" value="Glyco_hydro_42M"/>
    <property type="match status" value="1"/>
</dbReference>
<dbReference type="Gene3D" id="2.60.40.1180">
    <property type="entry name" value="Golgi alpha-mannosidase II"/>
    <property type="match status" value="1"/>
</dbReference>
<dbReference type="RefSeq" id="WP_259479567.1">
    <property type="nucleotide sequence ID" value="NZ_BAAAQY010000005.1"/>
</dbReference>
<name>A0ABN3DLV3_9MICO</name>
<dbReference type="EMBL" id="BAAAQY010000005">
    <property type="protein sequence ID" value="GAA2235732.1"/>
    <property type="molecule type" value="Genomic_DNA"/>
</dbReference>
<dbReference type="PIRSF" id="PIRSF001084">
    <property type="entry name" value="B-galactosidase"/>
    <property type="match status" value="1"/>
</dbReference>
<dbReference type="SUPFAM" id="SSF52317">
    <property type="entry name" value="Class I glutamine amidotransferase-like"/>
    <property type="match status" value="1"/>
</dbReference>
<keyword evidence="5 6" id="KW-0326">Glycosidase</keyword>
<dbReference type="InterPro" id="IPR013529">
    <property type="entry name" value="Glyco_hydro_42_N"/>
</dbReference>
<feature type="domain" description="Beta-galactosidase C-terminal" evidence="10">
    <location>
        <begin position="615"/>
        <end position="669"/>
    </location>
</feature>
<dbReference type="Pfam" id="PF08533">
    <property type="entry name" value="Glyco_hydro_42C"/>
    <property type="match status" value="1"/>
</dbReference>
<dbReference type="Gene3D" id="3.40.50.880">
    <property type="match status" value="1"/>
</dbReference>
<feature type="region of interest" description="Disordered" evidence="7">
    <location>
        <begin position="672"/>
        <end position="693"/>
    </location>
</feature>
<dbReference type="Proteomes" id="UP001500929">
    <property type="component" value="Unassembled WGS sequence"/>
</dbReference>
<evidence type="ECO:0000256" key="1">
    <source>
        <dbReference type="ARBA" id="ARBA00001412"/>
    </source>
</evidence>
<organism evidence="11 12">
    <name type="scientific">Herbiconiux moechotypicola</name>
    <dbReference type="NCBI Taxonomy" id="637393"/>
    <lineage>
        <taxon>Bacteria</taxon>
        <taxon>Bacillati</taxon>
        <taxon>Actinomycetota</taxon>
        <taxon>Actinomycetes</taxon>
        <taxon>Micrococcales</taxon>
        <taxon>Microbacteriaceae</taxon>
        <taxon>Herbiconiux</taxon>
    </lineage>
</organism>
<evidence type="ECO:0000259" key="8">
    <source>
        <dbReference type="Pfam" id="PF02449"/>
    </source>
</evidence>
<evidence type="ECO:0000256" key="4">
    <source>
        <dbReference type="ARBA" id="ARBA00022801"/>
    </source>
</evidence>
<dbReference type="InterPro" id="IPR013739">
    <property type="entry name" value="Beta_galactosidase_C"/>
</dbReference>
<dbReference type="Gene3D" id="3.20.20.80">
    <property type="entry name" value="Glycosidases"/>
    <property type="match status" value="1"/>
</dbReference>
<dbReference type="SUPFAM" id="SSF51445">
    <property type="entry name" value="(Trans)glycosidases"/>
    <property type="match status" value="1"/>
</dbReference>
<dbReference type="InterPro" id="IPR013738">
    <property type="entry name" value="Beta_galactosidase_Trimer"/>
</dbReference>
<keyword evidence="12" id="KW-1185">Reference proteome</keyword>
<dbReference type="InterPro" id="IPR029062">
    <property type="entry name" value="Class_I_gatase-like"/>
</dbReference>
<evidence type="ECO:0000259" key="9">
    <source>
        <dbReference type="Pfam" id="PF08532"/>
    </source>
</evidence>
<evidence type="ECO:0000259" key="10">
    <source>
        <dbReference type="Pfam" id="PF08533"/>
    </source>
</evidence>
<dbReference type="EC" id="3.2.1.23" evidence="3 6"/>
<evidence type="ECO:0000256" key="3">
    <source>
        <dbReference type="ARBA" id="ARBA00012756"/>
    </source>
</evidence>
<keyword evidence="4 6" id="KW-0378">Hydrolase</keyword>
<dbReference type="PANTHER" id="PTHR36447">
    <property type="entry name" value="BETA-GALACTOSIDASE GANA"/>
    <property type="match status" value="1"/>
</dbReference>
<evidence type="ECO:0000256" key="5">
    <source>
        <dbReference type="ARBA" id="ARBA00023295"/>
    </source>
</evidence>
<dbReference type="CDD" id="cd03143">
    <property type="entry name" value="A4_beta-galactosidase_middle_domain"/>
    <property type="match status" value="1"/>
</dbReference>
<dbReference type="PANTHER" id="PTHR36447:SF1">
    <property type="entry name" value="BETA-GALACTOSIDASE GANA"/>
    <property type="match status" value="1"/>
</dbReference>
<feature type="compositionally biased region" description="Basic and acidic residues" evidence="7">
    <location>
        <begin position="682"/>
        <end position="693"/>
    </location>
</feature>
<evidence type="ECO:0000256" key="7">
    <source>
        <dbReference type="SAM" id="MobiDB-lite"/>
    </source>
</evidence>
<feature type="domain" description="Glycoside hydrolase family 42 N-terminal" evidence="8">
    <location>
        <begin position="22"/>
        <end position="392"/>
    </location>
</feature>
<evidence type="ECO:0000313" key="12">
    <source>
        <dbReference type="Proteomes" id="UP001500929"/>
    </source>
</evidence>
<dbReference type="InterPro" id="IPR013780">
    <property type="entry name" value="Glyco_hydro_b"/>
</dbReference>
<dbReference type="InterPro" id="IPR003476">
    <property type="entry name" value="Glyco_hydro_42"/>
</dbReference>
<comment type="similarity">
    <text evidence="2 6">Belongs to the glycosyl hydrolase 42 family.</text>
</comment>
<sequence length="693" mass="76273">MPRTPVSRLLDADAPRITFGADYNPEQWTPETWADDVRLMREARVNLVAINIFGWAQLEPLPGQYDFSRLDAVIELLHENGIAVDLGTGTASPPPWLTAEHPEALPVTADGTRRAFGGRQGFCPSSPVYREHALALVEQVARRYGTHPAVKLWHVSNEIGCHNAHCYCEVSAAAFRRWLEKRYGTLDALNEAWGTAFWSQRYAAWEHIQTPALTLATGNPAQAIDFRRFSSAELLEHYVAERDLIRTHSSVPVTTNFMVTAHIQALDYWTWAPEMDLVANDHYLDHRLPHPTAELAFAADATRGLAQGEPYLLMEQASSAVNWQPRNIAKGPGEMLRNTLTHVARGADGISFFQWRASVQGSERFHSAMLPHGGTDTRVWRDVVDLGGMLERLAEVTGTRVVAEVALVFGWEAWWITDLDSHPTAELRYLEQVHRAYEALRASGVTVDVVAPGAPLDDYRLVVVPALHSVSDTVAERLERFVAEGGHAVITFFSGVTDEVDRVRTGGYPGAFRELLGVSTEEFFPLHAGETVRLDDGSTADIWTERLHPRGAEVLASYLDGPLPGTPAVTRNAFGDGTAWYLATNLDSAALTRTLREATARAGVALNPALFDTELEVVRRSGPQGDYLFVINHGATDARHAARGYDLIEQAEVDGVLEIAAGGVRVVRLEPEAAHTSASAPRPDETNETKVTS</sequence>
<comment type="catalytic activity">
    <reaction evidence="1 6">
        <text>Hydrolysis of terminal non-reducing beta-D-galactose residues in beta-D-galactosides.</text>
        <dbReference type="EC" id="3.2.1.23"/>
    </reaction>
</comment>
<proteinExistence type="inferred from homology"/>
<gene>
    <name evidence="11" type="ORF">GCM10009851_20940</name>
</gene>
<dbReference type="InterPro" id="IPR017853">
    <property type="entry name" value="GH"/>
</dbReference>
<protein>
    <recommendedName>
        <fullName evidence="3 6">Beta-galactosidase</fullName>
        <shortName evidence="6">Beta-gal</shortName>
        <ecNumber evidence="3 6">3.2.1.23</ecNumber>
    </recommendedName>
</protein>